<organism evidence="2 3">
    <name type="scientific">Hymenobacter defluvii</name>
    <dbReference type="NCBI Taxonomy" id="2054411"/>
    <lineage>
        <taxon>Bacteria</taxon>
        <taxon>Pseudomonadati</taxon>
        <taxon>Bacteroidota</taxon>
        <taxon>Cytophagia</taxon>
        <taxon>Cytophagales</taxon>
        <taxon>Hymenobacteraceae</taxon>
        <taxon>Hymenobacter</taxon>
    </lineage>
</organism>
<dbReference type="PANTHER" id="PTHR46865">
    <property type="entry name" value="OXIDOREDUCTASE-RELATED"/>
    <property type="match status" value="1"/>
</dbReference>
<dbReference type="InterPro" id="IPR002938">
    <property type="entry name" value="FAD-bd"/>
</dbReference>
<dbReference type="PRINTS" id="PR00420">
    <property type="entry name" value="RNGMNOXGNASE"/>
</dbReference>
<keyword evidence="2" id="KW-0560">Oxidoreductase</keyword>
<reference evidence="2 3" key="1">
    <citation type="submission" date="2021-03" db="EMBL/GenBank/DDBJ databases">
        <authorList>
            <person name="Kim M.K."/>
        </authorList>
    </citation>
    <scope>NUCLEOTIDE SEQUENCE [LARGE SCALE GENOMIC DNA]</scope>
    <source>
        <strain evidence="2 3">BT507</strain>
    </source>
</reference>
<dbReference type="RefSeq" id="WP_208309294.1">
    <property type="nucleotide sequence ID" value="NZ_JAGETX010000025.1"/>
</dbReference>
<dbReference type="EMBL" id="JAGETX010000025">
    <property type="protein sequence ID" value="MBO3273150.1"/>
    <property type="molecule type" value="Genomic_DNA"/>
</dbReference>
<dbReference type="InterPro" id="IPR036188">
    <property type="entry name" value="FAD/NAD-bd_sf"/>
</dbReference>
<comment type="caution">
    <text evidence="2">The sequence shown here is derived from an EMBL/GenBank/DDBJ whole genome shotgun (WGS) entry which is preliminary data.</text>
</comment>
<name>A0ABS3TKA0_9BACT</name>
<keyword evidence="2" id="KW-0503">Monooxygenase</keyword>
<keyword evidence="3" id="KW-1185">Reference proteome</keyword>
<dbReference type="Gene3D" id="3.50.50.60">
    <property type="entry name" value="FAD/NAD(P)-binding domain"/>
    <property type="match status" value="1"/>
</dbReference>
<evidence type="ECO:0000313" key="3">
    <source>
        <dbReference type="Proteomes" id="UP000670527"/>
    </source>
</evidence>
<protein>
    <submittedName>
        <fullName evidence="2">FAD-dependent monooxygenase</fullName>
    </submittedName>
</protein>
<feature type="domain" description="FAD-binding" evidence="1">
    <location>
        <begin position="5"/>
        <end position="309"/>
    </location>
</feature>
<proteinExistence type="predicted"/>
<sequence>MKKRIIISGGGIAGLTAAMLLQRMGHEVTVIDRALEFTPAGFLLSLKSFGVTILEQLGLAPALQDASIPAECMDFVDAAGSLISHNSYQELAENTTPSILLTRGGLHQVLYDSIKKQDNLVFGTTVEQVQREGSLVRVILSNHQALEADLLIVAEGLRSATRGTYFKNSYLEDFNVFYVGGRIKKAHSYQVGSFNTIITVDSMLSIYPISREEVAIQCYVRCMDEEGDYRSISRRLLQEKVNGYQPEVQHLLAEFLQSDRFYADKMGMVRAPSLVNDGMVLLGDAGYCPTALSGMGASLSIYGAKALAHFIGQSPDNMALACQQYDALMQPIVEKFQGNARSNAASFLPKDEASLGEFKSAFSSTSESVLQKRLANQTGLTEDQLQVILH</sequence>
<evidence type="ECO:0000313" key="2">
    <source>
        <dbReference type="EMBL" id="MBO3273150.1"/>
    </source>
</evidence>
<accession>A0ABS3TKA0</accession>
<dbReference type="Proteomes" id="UP000670527">
    <property type="component" value="Unassembled WGS sequence"/>
</dbReference>
<evidence type="ECO:0000259" key="1">
    <source>
        <dbReference type="Pfam" id="PF01494"/>
    </source>
</evidence>
<dbReference type="InterPro" id="IPR051704">
    <property type="entry name" value="FAD_aromatic-hydroxylase"/>
</dbReference>
<dbReference type="Pfam" id="PF01494">
    <property type="entry name" value="FAD_binding_3"/>
    <property type="match status" value="1"/>
</dbReference>
<gene>
    <name evidence="2" type="ORF">J4D97_21045</name>
</gene>
<dbReference type="SUPFAM" id="SSF51905">
    <property type="entry name" value="FAD/NAD(P)-binding domain"/>
    <property type="match status" value="1"/>
</dbReference>
<dbReference type="GO" id="GO:0004497">
    <property type="term" value="F:monooxygenase activity"/>
    <property type="evidence" value="ECO:0007669"/>
    <property type="project" value="UniProtKB-KW"/>
</dbReference>